<dbReference type="InterPro" id="IPR041414">
    <property type="entry name" value="Raco-like_middle"/>
</dbReference>
<dbReference type="Gene3D" id="3.30.420.480">
    <property type="entry name" value="Domain of unknown function (DUF4445)"/>
    <property type="match status" value="1"/>
</dbReference>
<dbReference type="SUPFAM" id="SSF53067">
    <property type="entry name" value="Actin-like ATPase domain"/>
    <property type="match status" value="1"/>
</dbReference>
<dbReference type="InterPro" id="IPR040506">
    <property type="entry name" value="RACo_linker"/>
</dbReference>
<dbReference type="Gene3D" id="3.10.20.880">
    <property type="match status" value="1"/>
</dbReference>
<dbReference type="GeneID" id="8779275"/>
<dbReference type="KEGG" id="fpl:Ferp_1748"/>
<sequence>MEKCKIIFQPEGKRGEFPPGTTILDAAREIGVDIEAICGGKLTCGKCQVVIEQGEENLSQMTEDERRLLDKRKAGKNYRLACVTRFYGDVVVFVPEESRGGEQIILKEGVEVSVTIDPAVKKYYLELPKPHLKDDLGDFERILNALREDYGIENVDIDYEVLKKLPDVLRESDWKVTVTIWNDREIIDVEPGYKAENVYGLAVDIGTTTVVGYLTDLRTGKILAIDSMMNPQVPYGEDVMSRITYAMQNPEGLEVLNKKIVEGINQILVNVCKEAGIKPEEVSEVTIVGNTAMHHIFLKIDPQYLAVAPYVPAIHRSHDVKARDIGIKIAKGGNVHVLPIEAGWVGADNVAVLIATEPYKRDEMCLVIDIGTNGEIVLGNRERLLSCSAAAGPALEGAHIKHGMRAATGAIERIRIDPETFEPEYKTIGNAPPRGICGSGIIDAAAELYRVGIVKKNGRFNLDLDTPRVRVVDGQPEYVIAWANETAIGHDIVITQKDIREIQLAKGAMCAGAHILMKEMGVESVDRVIVAGAFGNYIDKISALIIGLVPDVPVDRIESVGNAAGVGARLALISREKRREANEIARKVEHIKLAVHPDFEREFSMAMYFPHMDKKRYPRHEEVLKVRGAE</sequence>
<dbReference type="InterPro" id="IPR042259">
    <property type="entry name" value="Raco-like_middle_sf"/>
</dbReference>
<dbReference type="Gene3D" id="3.10.20.30">
    <property type="match status" value="1"/>
</dbReference>
<dbReference type="PROSITE" id="PS51085">
    <property type="entry name" value="2FE2S_FER_2"/>
    <property type="match status" value="1"/>
</dbReference>
<accession>D3RZH9</accession>
<protein>
    <submittedName>
        <fullName evidence="2">Ferredoxin</fullName>
    </submittedName>
</protein>
<evidence type="ECO:0000259" key="1">
    <source>
        <dbReference type="PROSITE" id="PS51085"/>
    </source>
</evidence>
<dbReference type="PANTHER" id="PTHR42895:SF1">
    <property type="entry name" value="IRON-SULFUR CLUSTER PROTEIN"/>
    <property type="match status" value="1"/>
</dbReference>
<dbReference type="InterPro" id="IPR036010">
    <property type="entry name" value="2Fe-2S_ferredoxin-like_sf"/>
</dbReference>
<dbReference type="InterPro" id="IPR012675">
    <property type="entry name" value="Beta-grasp_dom_sf"/>
</dbReference>
<proteinExistence type="predicted"/>
<dbReference type="eggNOG" id="arCOG02842">
    <property type="taxonomic scope" value="Archaea"/>
</dbReference>
<dbReference type="InterPro" id="IPR052911">
    <property type="entry name" value="Corrinoid_activation_enz"/>
</dbReference>
<reference evidence="2 3" key="2">
    <citation type="journal article" date="2011" name="Stand. Genomic Sci.">
        <title>Complete genome sequence of Ferroglobus placidus AEDII12DO.</title>
        <authorList>
            <person name="Anderson I."/>
            <person name="Risso C."/>
            <person name="Holmes D."/>
            <person name="Lucas S."/>
            <person name="Copeland A."/>
            <person name="Lapidus A."/>
            <person name="Cheng J.F."/>
            <person name="Bruce D."/>
            <person name="Goodwin L."/>
            <person name="Pitluck S."/>
            <person name="Saunders E."/>
            <person name="Brettin T."/>
            <person name="Detter J.C."/>
            <person name="Han C."/>
            <person name="Tapia R."/>
            <person name="Larimer F."/>
            <person name="Land M."/>
            <person name="Hauser L."/>
            <person name="Woyke T."/>
            <person name="Lovley D."/>
            <person name="Kyrpides N."/>
            <person name="Ivanova N."/>
        </authorList>
    </citation>
    <scope>NUCLEOTIDE SEQUENCE [LARGE SCALE GENOMIC DNA]</scope>
    <source>
        <strain evidence="3">DSM 10642 / AEDII12DO</strain>
    </source>
</reference>
<dbReference type="SUPFAM" id="SSF54292">
    <property type="entry name" value="2Fe-2S ferredoxin-like"/>
    <property type="match status" value="1"/>
</dbReference>
<dbReference type="Pfam" id="PF00111">
    <property type="entry name" value="Fer2"/>
    <property type="match status" value="1"/>
</dbReference>
<name>D3RZH9_FERPA</name>
<dbReference type="PaxDb" id="589924-Ferp_1748"/>
<dbReference type="Pfam" id="PF17650">
    <property type="entry name" value="RACo_linker"/>
    <property type="match status" value="1"/>
</dbReference>
<dbReference type="AlphaFoldDB" id="D3RZH9"/>
<dbReference type="eggNOG" id="arCOG02035">
    <property type="taxonomic scope" value="Archaea"/>
</dbReference>
<feature type="domain" description="2Fe-2S ferredoxin-type" evidence="1">
    <location>
        <begin position="4"/>
        <end position="98"/>
    </location>
</feature>
<organism evidence="2 3">
    <name type="scientific">Ferroglobus placidus (strain DSM 10642 / AEDII12DO)</name>
    <dbReference type="NCBI Taxonomy" id="589924"/>
    <lineage>
        <taxon>Archaea</taxon>
        <taxon>Methanobacteriati</taxon>
        <taxon>Methanobacteriota</taxon>
        <taxon>Archaeoglobi</taxon>
        <taxon>Archaeoglobales</taxon>
        <taxon>Archaeoglobaceae</taxon>
        <taxon>Ferroglobus</taxon>
    </lineage>
</organism>
<dbReference type="InterPro" id="IPR001041">
    <property type="entry name" value="2Fe-2S_ferredoxin-type"/>
</dbReference>
<dbReference type="Pfam" id="PF14574">
    <property type="entry name" value="RACo_C_ter"/>
    <property type="match status" value="1"/>
</dbReference>
<evidence type="ECO:0000313" key="3">
    <source>
        <dbReference type="Proteomes" id="UP000002613"/>
    </source>
</evidence>
<dbReference type="GO" id="GO:0051536">
    <property type="term" value="F:iron-sulfur cluster binding"/>
    <property type="evidence" value="ECO:0007669"/>
    <property type="project" value="InterPro"/>
</dbReference>
<gene>
    <name evidence="2" type="ordered locus">Ferp_1748</name>
</gene>
<reference evidence="3" key="1">
    <citation type="submission" date="2010-02" db="EMBL/GenBank/DDBJ databases">
        <title>Complete sequence of Ferroglobus placidus DSM 10642.</title>
        <authorList>
            <consortium name="US DOE Joint Genome Institute"/>
            <person name="Lucas S."/>
            <person name="Copeland A."/>
            <person name="Lapidus A."/>
            <person name="Cheng J.-F."/>
            <person name="Bruce D."/>
            <person name="Goodwin L."/>
            <person name="Pitluck S."/>
            <person name="Saunders E."/>
            <person name="Brettin T."/>
            <person name="Detter J.C."/>
            <person name="Han C."/>
            <person name="Tapia R."/>
            <person name="Larimer F."/>
            <person name="Land M."/>
            <person name="Hauser L."/>
            <person name="Kyrpides N."/>
            <person name="Ivanova N."/>
            <person name="Holmes D."/>
            <person name="Lovley D."/>
            <person name="Kyrpides N."/>
            <person name="Anderson I.J."/>
            <person name="Woyke T."/>
        </authorList>
    </citation>
    <scope>NUCLEOTIDE SEQUENCE [LARGE SCALE GENOMIC DNA]</scope>
    <source>
        <strain evidence="3">DSM 10642 / AEDII12DO</strain>
    </source>
</reference>
<dbReference type="HOGENOM" id="CLU_019091_0_0_2"/>
<dbReference type="EMBL" id="CP001899">
    <property type="protein sequence ID" value="ADC65892.1"/>
    <property type="molecule type" value="Genomic_DNA"/>
</dbReference>
<dbReference type="InterPro" id="IPR027980">
    <property type="entry name" value="RACo_C"/>
</dbReference>
<dbReference type="PANTHER" id="PTHR42895">
    <property type="entry name" value="IRON-SULFUR CLUSTER-BINDING PROTEIN-RELATED"/>
    <property type="match status" value="1"/>
</dbReference>
<dbReference type="InterPro" id="IPR043129">
    <property type="entry name" value="ATPase_NBD"/>
</dbReference>
<dbReference type="OrthoDB" id="31557at2157"/>
<dbReference type="Pfam" id="PF17651">
    <property type="entry name" value="Raco_middle"/>
    <property type="match status" value="1"/>
</dbReference>
<dbReference type="Proteomes" id="UP000002613">
    <property type="component" value="Chromosome"/>
</dbReference>
<evidence type="ECO:0000313" key="2">
    <source>
        <dbReference type="EMBL" id="ADC65892.1"/>
    </source>
</evidence>
<keyword evidence="3" id="KW-1185">Reference proteome</keyword>
<dbReference type="STRING" id="589924.Ferp_1748"/>
<dbReference type="RefSeq" id="WP_012966231.1">
    <property type="nucleotide sequence ID" value="NC_013849.1"/>
</dbReference>
<dbReference type="CDD" id="cd00207">
    <property type="entry name" value="fer2"/>
    <property type="match status" value="1"/>
</dbReference>